<evidence type="ECO:0000256" key="18">
    <source>
        <dbReference type="ARBA" id="ARBA00039984"/>
    </source>
</evidence>
<dbReference type="GO" id="GO:0005789">
    <property type="term" value="C:endoplasmic reticulum membrane"/>
    <property type="evidence" value="ECO:0007669"/>
    <property type="project" value="UniProtKB-SubCell"/>
</dbReference>
<dbReference type="PANTHER" id="PTHR21257:SF38">
    <property type="entry name" value="7-DEHYDROCHOLESTEROL REDUCTASE"/>
    <property type="match status" value="1"/>
</dbReference>
<feature type="transmembrane region" description="Helical" evidence="20">
    <location>
        <begin position="373"/>
        <end position="393"/>
    </location>
</feature>
<evidence type="ECO:0000256" key="6">
    <source>
        <dbReference type="ARBA" id="ARBA00022778"/>
    </source>
</evidence>
<dbReference type="InterPro" id="IPR001171">
    <property type="entry name" value="ERG24_DHCR-like"/>
</dbReference>
<feature type="transmembrane region" description="Helical" evidence="20">
    <location>
        <begin position="67"/>
        <end position="88"/>
    </location>
</feature>
<feature type="transmembrane region" description="Helical" evidence="20">
    <location>
        <begin position="109"/>
        <end position="128"/>
    </location>
</feature>
<comment type="subcellular location">
    <subcellularLocation>
        <location evidence="1">Endoplasmic reticulum membrane</location>
        <topology evidence="1">Multi-pass membrane protein</topology>
    </subcellularLocation>
</comment>
<dbReference type="PANTHER" id="PTHR21257">
    <property type="entry name" value="DELTA(14)-STEROL REDUCTASE"/>
    <property type="match status" value="1"/>
</dbReference>
<evidence type="ECO:0000256" key="14">
    <source>
        <dbReference type="ARBA" id="ARBA00023136"/>
    </source>
</evidence>
<keyword evidence="12" id="KW-0756">Sterol biosynthesis</keyword>
<evidence type="ECO:0000256" key="13">
    <source>
        <dbReference type="ARBA" id="ARBA00023098"/>
    </source>
</evidence>
<feature type="transmembrane region" description="Helical" evidence="20">
    <location>
        <begin position="343"/>
        <end position="361"/>
    </location>
</feature>
<evidence type="ECO:0000313" key="22">
    <source>
        <dbReference type="Proteomes" id="UP000306102"/>
    </source>
</evidence>
<evidence type="ECO:0000313" key="21">
    <source>
        <dbReference type="EMBL" id="THG13533.1"/>
    </source>
</evidence>
<dbReference type="EMBL" id="SDRB02005849">
    <property type="protein sequence ID" value="THG13533.1"/>
    <property type="molecule type" value="Genomic_DNA"/>
</dbReference>
<evidence type="ECO:0000256" key="5">
    <source>
        <dbReference type="ARBA" id="ARBA00022692"/>
    </source>
</evidence>
<evidence type="ECO:0000256" key="17">
    <source>
        <dbReference type="ARBA" id="ARBA00038851"/>
    </source>
</evidence>
<dbReference type="Proteomes" id="UP000306102">
    <property type="component" value="Unassembled WGS sequence"/>
</dbReference>
<proteinExistence type="inferred from homology"/>
<evidence type="ECO:0000256" key="2">
    <source>
        <dbReference type="ARBA" id="ARBA00005402"/>
    </source>
</evidence>
<name>A0A4S4EBF3_CAMSN</name>
<comment type="similarity">
    <text evidence="2">Belongs to the ERG4/ERG24 family.</text>
</comment>
<evidence type="ECO:0000256" key="7">
    <source>
        <dbReference type="ARBA" id="ARBA00022824"/>
    </source>
</evidence>
<dbReference type="GO" id="GO:0006695">
    <property type="term" value="P:cholesterol biosynthetic process"/>
    <property type="evidence" value="ECO:0007669"/>
    <property type="project" value="UniProtKB-KW"/>
</dbReference>
<keyword evidence="6" id="KW-0152">Cholesterol biosynthesis</keyword>
<keyword evidence="11" id="KW-0560">Oxidoreductase</keyword>
<evidence type="ECO:0000256" key="15">
    <source>
        <dbReference type="ARBA" id="ARBA00023166"/>
    </source>
</evidence>
<sequence length="543" mass="61364">MAETKMVHSPIVTYISMICLLTLCPPFVILLWYTMVHADGSISQALGYLRRHGLPGFINIWPKPTAIAWKMIACYAAFEAVLQLFLPGKRVEGPISPAGNRPVYKANGVAAYAVTLITYLSLWWFGVFNPSVVYDHLGEIFSALIFGSFIFCIFLYIKGHVAPSSSDSGSCGNIIIDFYWGMELYPRIGKNFDIKVFTNCRFGMMSWAVLAITYCIKQVDTPTYPLTSFTGKGKNFVEQMASAWFGGKASSKIVASYTTKGETKTSLLLTSGWWGLSRHFHYVPEILAAFFWTVPTLFNHYEANGRVADSMLVNTILMLVYITKFFWWEDGYWNTMDIAHDRAGFYICWGCLVWVPSVYTSPGMYLVNHPVNLGTQLAIYILVAGILCIYINYDCDRQRQEFRRTNGKCLVWGKAPSKIVASYTTKGETKTSLLLTSGWWGLSRHFHYVPEILAAFFWTVPTLFNHFLPYFYVVFLTILLFDRVFFAVSSLLLCSMGNIGNYIARRSLTGLYLESSETSVWLNPPSTLICLAYARPLEGDIGL</sequence>
<comment type="caution">
    <text evidence="21">The sequence shown here is derived from an EMBL/GenBank/DDBJ whole genome shotgun (WGS) entry which is preliminary data.</text>
</comment>
<keyword evidence="8" id="KW-0521">NADP</keyword>
<gene>
    <name evidence="21" type="ORF">TEA_012105</name>
</gene>
<keyword evidence="5 20" id="KW-0812">Transmembrane</keyword>
<evidence type="ECO:0000256" key="4">
    <source>
        <dbReference type="ARBA" id="ARBA00022548"/>
    </source>
</evidence>
<evidence type="ECO:0000256" key="8">
    <source>
        <dbReference type="ARBA" id="ARBA00022857"/>
    </source>
</evidence>
<keyword evidence="10 20" id="KW-1133">Transmembrane helix</keyword>
<dbReference type="STRING" id="542762.A0A4S4EBF3"/>
<dbReference type="GO" id="GO:0047598">
    <property type="term" value="F:7-dehydrocholesterol reductase activity"/>
    <property type="evidence" value="ECO:0007669"/>
    <property type="project" value="UniProtKB-EC"/>
</dbReference>
<evidence type="ECO:0000256" key="10">
    <source>
        <dbReference type="ARBA" id="ARBA00022989"/>
    </source>
</evidence>
<keyword evidence="14 20" id="KW-0472">Membrane</keyword>
<evidence type="ECO:0000256" key="9">
    <source>
        <dbReference type="ARBA" id="ARBA00022955"/>
    </source>
</evidence>
<keyword evidence="13" id="KW-0443">Lipid metabolism</keyword>
<keyword evidence="4" id="KW-0153">Cholesterol metabolism</keyword>
<feature type="transmembrane region" description="Helical" evidence="20">
    <location>
        <begin position="446"/>
        <end position="464"/>
    </location>
</feature>
<reference evidence="21 22" key="1">
    <citation type="journal article" date="2018" name="Proc. Natl. Acad. Sci. U.S.A.">
        <title>Draft genome sequence of Camellia sinensis var. sinensis provides insights into the evolution of the tea genome and tea quality.</title>
        <authorList>
            <person name="Wei C."/>
            <person name="Yang H."/>
            <person name="Wang S."/>
            <person name="Zhao J."/>
            <person name="Liu C."/>
            <person name="Gao L."/>
            <person name="Xia E."/>
            <person name="Lu Y."/>
            <person name="Tai Y."/>
            <person name="She G."/>
            <person name="Sun J."/>
            <person name="Cao H."/>
            <person name="Tong W."/>
            <person name="Gao Q."/>
            <person name="Li Y."/>
            <person name="Deng W."/>
            <person name="Jiang X."/>
            <person name="Wang W."/>
            <person name="Chen Q."/>
            <person name="Zhang S."/>
            <person name="Li H."/>
            <person name="Wu J."/>
            <person name="Wang P."/>
            <person name="Li P."/>
            <person name="Shi C."/>
            <person name="Zheng F."/>
            <person name="Jian J."/>
            <person name="Huang B."/>
            <person name="Shan D."/>
            <person name="Shi M."/>
            <person name="Fang C."/>
            <person name="Yue Y."/>
            <person name="Li F."/>
            <person name="Li D."/>
            <person name="Wei S."/>
            <person name="Han B."/>
            <person name="Jiang C."/>
            <person name="Yin Y."/>
            <person name="Xia T."/>
            <person name="Zhang Z."/>
            <person name="Bennetzen J.L."/>
            <person name="Zhao S."/>
            <person name="Wan X."/>
        </authorList>
    </citation>
    <scope>NUCLEOTIDE SEQUENCE [LARGE SCALE GENOMIC DNA]</scope>
    <source>
        <strain evidence="22">cv. Shuchazao</strain>
        <tissue evidence="21">Leaf</tissue>
    </source>
</reference>
<dbReference type="FunFam" id="1.20.120.1630:FF:000006">
    <property type="entry name" value="Putative 7-dehydrocholesterol reductase"/>
    <property type="match status" value="1"/>
</dbReference>
<evidence type="ECO:0000256" key="12">
    <source>
        <dbReference type="ARBA" id="ARBA00023011"/>
    </source>
</evidence>
<feature type="transmembrane region" description="Helical" evidence="20">
    <location>
        <begin position="12"/>
        <end position="33"/>
    </location>
</feature>
<evidence type="ECO:0000256" key="20">
    <source>
        <dbReference type="SAM" id="Phobius"/>
    </source>
</evidence>
<evidence type="ECO:0000256" key="11">
    <source>
        <dbReference type="ARBA" id="ARBA00023002"/>
    </source>
</evidence>
<evidence type="ECO:0000256" key="1">
    <source>
        <dbReference type="ARBA" id="ARBA00004477"/>
    </source>
</evidence>
<keyword evidence="16" id="KW-0753">Steroid metabolism</keyword>
<keyword evidence="3" id="KW-0444">Lipid biosynthesis</keyword>
<evidence type="ECO:0000256" key="3">
    <source>
        <dbReference type="ARBA" id="ARBA00022516"/>
    </source>
</evidence>
<dbReference type="GO" id="GO:0016132">
    <property type="term" value="P:brassinosteroid biosynthetic process"/>
    <property type="evidence" value="ECO:0007669"/>
    <property type="project" value="TreeGrafter"/>
</dbReference>
<dbReference type="Pfam" id="PF01222">
    <property type="entry name" value="ERG4_ERG24"/>
    <property type="match status" value="2"/>
</dbReference>
<keyword evidence="15" id="KW-1207">Sterol metabolism</keyword>
<keyword evidence="22" id="KW-1185">Reference proteome</keyword>
<dbReference type="InterPro" id="IPR018083">
    <property type="entry name" value="Sterol_reductase_CS"/>
</dbReference>
<keyword evidence="9" id="KW-0752">Steroid biosynthesis</keyword>
<feature type="transmembrane region" description="Helical" evidence="20">
    <location>
        <begin position="470"/>
        <end position="496"/>
    </location>
</feature>
<feature type="transmembrane region" description="Helical" evidence="20">
    <location>
        <begin position="140"/>
        <end position="157"/>
    </location>
</feature>
<dbReference type="PROSITE" id="PS01017">
    <property type="entry name" value="STEROL_REDUCT_1"/>
    <property type="match status" value="1"/>
</dbReference>
<dbReference type="AlphaFoldDB" id="A0A4S4EBF3"/>
<evidence type="ECO:0000256" key="16">
    <source>
        <dbReference type="ARBA" id="ARBA00023221"/>
    </source>
</evidence>
<organism evidence="21 22">
    <name type="scientific">Camellia sinensis var. sinensis</name>
    <name type="common">China tea</name>
    <dbReference type="NCBI Taxonomy" id="542762"/>
    <lineage>
        <taxon>Eukaryota</taxon>
        <taxon>Viridiplantae</taxon>
        <taxon>Streptophyta</taxon>
        <taxon>Embryophyta</taxon>
        <taxon>Tracheophyta</taxon>
        <taxon>Spermatophyta</taxon>
        <taxon>Magnoliopsida</taxon>
        <taxon>eudicotyledons</taxon>
        <taxon>Gunneridae</taxon>
        <taxon>Pentapetalae</taxon>
        <taxon>asterids</taxon>
        <taxon>Ericales</taxon>
        <taxon>Theaceae</taxon>
        <taxon>Camellia</taxon>
    </lineage>
</organism>
<accession>A0A4S4EBF3</accession>
<protein>
    <recommendedName>
        <fullName evidence="18">7-dehydrocholesterol reductase</fullName>
        <ecNumber evidence="17">1.3.1.21</ecNumber>
    </recommendedName>
    <alternativeName>
        <fullName evidence="19">Sterol Delta(7)-reductase</fullName>
    </alternativeName>
</protein>
<dbReference type="EC" id="1.3.1.21" evidence="17"/>
<evidence type="ECO:0000256" key="19">
    <source>
        <dbReference type="ARBA" id="ARBA00042688"/>
    </source>
</evidence>
<dbReference type="Gene3D" id="1.20.120.1630">
    <property type="match status" value="1"/>
</dbReference>
<keyword evidence="7" id="KW-0256">Endoplasmic reticulum</keyword>